<gene>
    <name evidence="2" type="ORF">ET524_03040</name>
</gene>
<keyword evidence="3" id="KW-1185">Reference proteome</keyword>
<dbReference type="InterPro" id="IPR038434">
    <property type="entry name" value="YARHG_sf"/>
</dbReference>
<dbReference type="Proteomes" id="UP000293345">
    <property type="component" value="Unassembled WGS sequence"/>
</dbReference>
<dbReference type="Gene3D" id="1.20.58.1690">
    <property type="match status" value="1"/>
</dbReference>
<accession>A0A4Q2JX15</accession>
<protein>
    <submittedName>
        <fullName evidence="2">YARHG domain-containing protein</fullName>
    </submittedName>
</protein>
<dbReference type="AlphaFoldDB" id="A0A4Q2JX15"/>
<dbReference type="SMART" id="SM01324">
    <property type="entry name" value="YARHG"/>
    <property type="match status" value="1"/>
</dbReference>
<evidence type="ECO:0000313" key="2">
    <source>
        <dbReference type="EMBL" id="RXZ53579.1"/>
    </source>
</evidence>
<name>A0A4Q2JX15_9ACTN</name>
<sequence>MKYSRLTVLAICALAIVGLLIVNTVALVALLGIASDDESPSSFSYDANEFVLPDSNARIYSEKEISQLNDRDLSIAINEIYARHGLIFNDPDLSAYFEACSWYRPSLTYDDFESEVQFNKVEQQNVVTLAAERDNRNL</sequence>
<dbReference type="OrthoDB" id="3252967at2"/>
<organism evidence="2 3">
    <name type="scientific">Senegalimassilia faecalis</name>
    <dbReference type="NCBI Taxonomy" id="2509433"/>
    <lineage>
        <taxon>Bacteria</taxon>
        <taxon>Bacillati</taxon>
        <taxon>Actinomycetota</taxon>
        <taxon>Coriobacteriia</taxon>
        <taxon>Coriobacteriales</taxon>
        <taxon>Coriobacteriaceae</taxon>
        <taxon>Senegalimassilia</taxon>
    </lineage>
</organism>
<feature type="domain" description="YARHG" evidence="1">
    <location>
        <begin position="48"/>
        <end position="133"/>
    </location>
</feature>
<evidence type="ECO:0000313" key="3">
    <source>
        <dbReference type="Proteomes" id="UP000293345"/>
    </source>
</evidence>
<comment type="caution">
    <text evidence="2">The sequence shown here is derived from an EMBL/GenBank/DDBJ whole genome shotgun (WGS) entry which is preliminary data.</text>
</comment>
<dbReference type="Pfam" id="PF13308">
    <property type="entry name" value="YARHG"/>
    <property type="match status" value="1"/>
</dbReference>
<dbReference type="InterPro" id="IPR025582">
    <property type="entry name" value="YARHG_dom"/>
</dbReference>
<evidence type="ECO:0000259" key="1">
    <source>
        <dbReference type="SMART" id="SM01324"/>
    </source>
</evidence>
<dbReference type="RefSeq" id="WP_129423277.1">
    <property type="nucleotide sequence ID" value="NZ_JAXUTH010000007.1"/>
</dbReference>
<dbReference type="EMBL" id="SDPW01000001">
    <property type="protein sequence ID" value="RXZ53579.1"/>
    <property type="molecule type" value="Genomic_DNA"/>
</dbReference>
<proteinExistence type="predicted"/>
<reference evidence="2 3" key="1">
    <citation type="submission" date="2019-01" db="EMBL/GenBank/DDBJ databases">
        <title>Senegalimassilia sp. nov. KGMB04484 isolated human feces.</title>
        <authorList>
            <person name="Han K.-I."/>
            <person name="Kim J.-S."/>
            <person name="Lee K.C."/>
            <person name="Suh M.K."/>
            <person name="Eom M.K."/>
            <person name="Lee J.H."/>
            <person name="Park S.-H."/>
            <person name="Kang S.W."/>
            <person name="Park J.-E."/>
            <person name="Oh B.S."/>
            <person name="Yu S.Y."/>
            <person name="Choi S.-H."/>
            <person name="Lee D.H."/>
            <person name="Yoon H."/>
            <person name="Kim B.-Y."/>
            <person name="Lee J.H."/>
            <person name="Lee J.-S."/>
        </authorList>
    </citation>
    <scope>NUCLEOTIDE SEQUENCE [LARGE SCALE GENOMIC DNA]</scope>
    <source>
        <strain evidence="2 3">KGMB04484</strain>
    </source>
</reference>